<name>A0A8S0VNJ5_OLEEU</name>
<sequence>MAESEAQPPIQTVQENDEKKLKYLEFVQVAAVYIVVLSSALYEYAKENSGPLKPGVETVEGTVKAVIGPVYDKFQDVPFELLKFVDRKVDESITELDRHVPALLKEIAYQATAAAQKAPEVARELAAEVQRDGLLDTATNIAKSLYAKYEPAAKKLYTEYEPVAEQYAVSAWRLLNRLPLFPQLADIMIPTAVYWAEKYNQAVAYTAEKGYPLSYYLPLVPIERIAKIFKVAENEPAVSTNGEYAAVSQ</sequence>
<evidence type="ECO:0000313" key="3">
    <source>
        <dbReference type="Proteomes" id="UP000594638"/>
    </source>
</evidence>
<accession>A0A8S0VNJ5</accession>
<dbReference type="EMBL" id="CACTIH010009750">
    <property type="protein sequence ID" value="CAA3032944.1"/>
    <property type="molecule type" value="Genomic_DNA"/>
</dbReference>
<dbReference type="Gramene" id="OE9A010770T1">
    <property type="protein sequence ID" value="OE9A010770C1"/>
    <property type="gene ID" value="OE9A010770"/>
</dbReference>
<comment type="similarity">
    <text evidence="1">Belongs to the REF/SRPP family.</text>
</comment>
<evidence type="ECO:0008006" key="4">
    <source>
        <dbReference type="Google" id="ProtNLM"/>
    </source>
</evidence>
<evidence type="ECO:0000313" key="2">
    <source>
        <dbReference type="EMBL" id="CAA3032944.1"/>
    </source>
</evidence>
<evidence type="ECO:0000256" key="1">
    <source>
        <dbReference type="ARBA" id="ARBA00009737"/>
    </source>
</evidence>
<keyword evidence="3" id="KW-1185">Reference proteome</keyword>
<protein>
    <recommendedName>
        <fullName evidence="4">Small rubber particle protein</fullName>
    </recommendedName>
</protein>
<organism evidence="2 3">
    <name type="scientific">Olea europaea subsp. europaea</name>
    <dbReference type="NCBI Taxonomy" id="158383"/>
    <lineage>
        <taxon>Eukaryota</taxon>
        <taxon>Viridiplantae</taxon>
        <taxon>Streptophyta</taxon>
        <taxon>Embryophyta</taxon>
        <taxon>Tracheophyta</taxon>
        <taxon>Spermatophyta</taxon>
        <taxon>Magnoliopsida</taxon>
        <taxon>eudicotyledons</taxon>
        <taxon>Gunneridae</taxon>
        <taxon>Pentapetalae</taxon>
        <taxon>asterids</taxon>
        <taxon>lamiids</taxon>
        <taxon>Lamiales</taxon>
        <taxon>Oleaceae</taxon>
        <taxon>Oleeae</taxon>
        <taxon>Olea</taxon>
    </lineage>
</organism>
<gene>
    <name evidence="2" type="ORF">OLEA9_A010770</name>
</gene>
<dbReference type="Proteomes" id="UP000594638">
    <property type="component" value="Unassembled WGS sequence"/>
</dbReference>
<proteinExistence type="inferred from homology"/>
<dbReference type="PANTHER" id="PTHR33732:SF3">
    <property type="entry name" value="OS07G0671800 PROTEIN"/>
    <property type="match status" value="1"/>
</dbReference>
<dbReference type="OrthoDB" id="1905464at2759"/>
<dbReference type="Pfam" id="PF05755">
    <property type="entry name" value="REF"/>
    <property type="match status" value="1"/>
</dbReference>
<reference evidence="2 3" key="1">
    <citation type="submission" date="2019-12" db="EMBL/GenBank/DDBJ databases">
        <authorList>
            <person name="Alioto T."/>
            <person name="Alioto T."/>
            <person name="Gomez Garrido J."/>
        </authorList>
    </citation>
    <scope>NUCLEOTIDE SEQUENCE [LARGE SCALE GENOMIC DNA]</scope>
</reference>
<dbReference type="PANTHER" id="PTHR33732">
    <property type="entry name" value="REF/SRPP-LIKE PROTEIN OS05G0151300/LOC_OS05G05940"/>
    <property type="match status" value="1"/>
</dbReference>
<comment type="caution">
    <text evidence="2">The sequence shown here is derived from an EMBL/GenBank/DDBJ whole genome shotgun (WGS) entry which is preliminary data.</text>
</comment>
<dbReference type="AlphaFoldDB" id="A0A8S0VNJ5"/>
<dbReference type="InterPro" id="IPR008802">
    <property type="entry name" value="REF"/>
</dbReference>